<dbReference type="AlphaFoldDB" id="W4QD85"/>
<comment type="caution">
    <text evidence="2">The sequence shown here is derived from an EMBL/GenBank/DDBJ whole genome shotgun (WGS) entry which is preliminary data.</text>
</comment>
<dbReference type="Proteomes" id="UP000018895">
    <property type="component" value="Unassembled WGS sequence"/>
</dbReference>
<keyword evidence="3" id="KW-1185">Reference proteome</keyword>
<proteinExistence type="predicted"/>
<dbReference type="EMBL" id="BAUU01000008">
    <property type="protein sequence ID" value="GAE30000.1"/>
    <property type="molecule type" value="Genomic_DNA"/>
</dbReference>
<dbReference type="RefSeq" id="WP_035342183.1">
    <property type="nucleotide sequence ID" value="NZ_BAUU01000008.1"/>
</dbReference>
<evidence type="ECO:0000256" key="1">
    <source>
        <dbReference type="SAM" id="MobiDB-lite"/>
    </source>
</evidence>
<evidence type="ECO:0008006" key="4">
    <source>
        <dbReference type="Google" id="ProtNLM"/>
    </source>
</evidence>
<name>W4QD85_9BACI</name>
<dbReference type="STRING" id="1236971.JCM9152_1391"/>
<evidence type="ECO:0000313" key="2">
    <source>
        <dbReference type="EMBL" id="GAE30000.1"/>
    </source>
</evidence>
<protein>
    <recommendedName>
        <fullName evidence="4">DUF4352 domain-containing protein</fullName>
    </recommendedName>
</protein>
<sequence>MKKKWLYLFLTILTVLLLISCGTEQQEEQIEEDADQQELEETGENEKEQALDDVSDHEEGDVVENEGGTFTLISKQDEIESQETGPMIVDITQVNASSGQLQGDLADFMETTEIEYIQIDMEVENTSDDTIFFYPGQATITTNTGEQLESDMWLSDHIDGEFIGAVRKSGSQFFILENSTADEIETVRIIINAPHNEEWEDVGDKIDFTVEF</sequence>
<organism evidence="2 3">
    <name type="scientific">Halalkalibacter hemicellulosilyticusJCM 9152</name>
    <dbReference type="NCBI Taxonomy" id="1236971"/>
    <lineage>
        <taxon>Bacteria</taxon>
        <taxon>Bacillati</taxon>
        <taxon>Bacillota</taxon>
        <taxon>Bacilli</taxon>
        <taxon>Bacillales</taxon>
        <taxon>Bacillaceae</taxon>
        <taxon>Halalkalibacter</taxon>
    </lineage>
</organism>
<accession>W4QD85</accession>
<gene>
    <name evidence="2" type="ORF">JCM9152_1391</name>
</gene>
<dbReference type="PROSITE" id="PS51257">
    <property type="entry name" value="PROKAR_LIPOPROTEIN"/>
    <property type="match status" value="1"/>
</dbReference>
<evidence type="ECO:0000313" key="3">
    <source>
        <dbReference type="Proteomes" id="UP000018895"/>
    </source>
</evidence>
<feature type="region of interest" description="Disordered" evidence="1">
    <location>
        <begin position="28"/>
        <end position="66"/>
    </location>
</feature>
<feature type="compositionally biased region" description="Acidic residues" evidence="1">
    <location>
        <begin position="51"/>
        <end position="64"/>
    </location>
</feature>
<feature type="compositionally biased region" description="Acidic residues" evidence="1">
    <location>
        <begin position="28"/>
        <end position="43"/>
    </location>
</feature>
<dbReference type="OrthoDB" id="2352785at2"/>
<reference evidence="2" key="1">
    <citation type="journal article" date="2014" name="Genome Announc.">
        <title>Draft Genome Sequences of Three Alkaliphilic Bacillus Strains, Bacillus wakoensis JCM 9140T, Bacillus akibai JCM 9157T, and Bacillus hemicellulosilyticus JCM 9152T.</title>
        <authorList>
            <person name="Yuki M."/>
            <person name="Oshima K."/>
            <person name="Suda W."/>
            <person name="Oshida Y."/>
            <person name="Kitamura K."/>
            <person name="Iida T."/>
            <person name="Hattori M."/>
            <person name="Ohkuma M."/>
        </authorList>
    </citation>
    <scope>NUCLEOTIDE SEQUENCE [LARGE SCALE GENOMIC DNA]</scope>
    <source>
        <strain evidence="2">JCM 9152</strain>
    </source>
</reference>